<dbReference type="PANTHER" id="PTHR47354">
    <property type="entry name" value="NADH OXIDOREDUCTASE HCR"/>
    <property type="match status" value="1"/>
</dbReference>
<evidence type="ECO:0000313" key="15">
    <source>
        <dbReference type="EMBL" id="MPY35928.1"/>
    </source>
</evidence>
<organism evidence="15 16">
    <name type="scientific">Streptomyces adustus</name>
    <dbReference type="NCBI Taxonomy" id="1609272"/>
    <lineage>
        <taxon>Bacteria</taxon>
        <taxon>Bacillati</taxon>
        <taxon>Actinomycetota</taxon>
        <taxon>Actinomycetes</taxon>
        <taxon>Kitasatosporales</taxon>
        <taxon>Streptomycetaceae</taxon>
        <taxon>Streptomyces</taxon>
    </lineage>
</organism>
<evidence type="ECO:0000256" key="10">
    <source>
        <dbReference type="ARBA" id="ARBA00023004"/>
    </source>
</evidence>
<feature type="transmembrane region" description="Helical" evidence="13">
    <location>
        <begin position="50"/>
        <end position="71"/>
    </location>
</feature>
<evidence type="ECO:0000256" key="1">
    <source>
        <dbReference type="ARBA" id="ARBA00001974"/>
    </source>
</evidence>
<dbReference type="PROSITE" id="PS51384">
    <property type="entry name" value="FAD_FR"/>
    <property type="match status" value="1"/>
</dbReference>
<dbReference type="SUPFAM" id="SSF63380">
    <property type="entry name" value="Riboflavin synthase domain-like"/>
    <property type="match status" value="1"/>
</dbReference>
<dbReference type="PANTHER" id="PTHR47354:SF8">
    <property type="entry name" value="1,2-PHENYLACETYL-COA EPOXIDASE, SUBUNIT E"/>
    <property type="match status" value="1"/>
</dbReference>
<dbReference type="InterPro" id="IPR017938">
    <property type="entry name" value="Riboflavin_synthase-like_b-brl"/>
</dbReference>
<feature type="domain" description="FAD-binding FR-type" evidence="14">
    <location>
        <begin position="222"/>
        <end position="322"/>
    </location>
</feature>
<comment type="cofactor">
    <cofactor evidence="1">
        <name>FAD</name>
        <dbReference type="ChEBI" id="CHEBI:57692"/>
    </cofactor>
</comment>
<feature type="transmembrane region" description="Helical" evidence="13">
    <location>
        <begin position="167"/>
        <end position="185"/>
    </location>
</feature>
<dbReference type="GO" id="GO:0050660">
    <property type="term" value="F:flavin adenine dinucleotide binding"/>
    <property type="evidence" value="ECO:0007669"/>
    <property type="project" value="TreeGrafter"/>
</dbReference>
<keyword evidence="6" id="KW-0479">Metal-binding</keyword>
<proteinExistence type="predicted"/>
<evidence type="ECO:0000313" key="16">
    <source>
        <dbReference type="Proteomes" id="UP000325849"/>
    </source>
</evidence>
<feature type="transmembrane region" description="Helical" evidence="13">
    <location>
        <begin position="197"/>
        <end position="217"/>
    </location>
</feature>
<dbReference type="InterPro" id="IPR001433">
    <property type="entry name" value="OxRdtase_FAD/NAD-bd"/>
</dbReference>
<reference evidence="15 16" key="1">
    <citation type="submission" date="2019-07" db="EMBL/GenBank/DDBJ databases">
        <title>New species of Amycolatopsis and Streptomyces.</title>
        <authorList>
            <person name="Duangmal K."/>
            <person name="Teo W.F.A."/>
            <person name="Lipun K."/>
        </authorList>
    </citation>
    <scope>NUCLEOTIDE SEQUENCE [LARGE SCALE GENOMIC DNA]</scope>
    <source>
        <strain evidence="15 16">NBRC 109810</strain>
    </source>
</reference>
<keyword evidence="16" id="KW-1185">Reference proteome</keyword>
<evidence type="ECO:0000256" key="13">
    <source>
        <dbReference type="SAM" id="Phobius"/>
    </source>
</evidence>
<dbReference type="GO" id="GO:0046872">
    <property type="term" value="F:metal ion binding"/>
    <property type="evidence" value="ECO:0007669"/>
    <property type="project" value="UniProtKB-KW"/>
</dbReference>
<evidence type="ECO:0000256" key="7">
    <source>
        <dbReference type="ARBA" id="ARBA00022827"/>
    </source>
</evidence>
<gene>
    <name evidence="15" type="ORF">FNH09_33255</name>
</gene>
<keyword evidence="10" id="KW-0408">Iron</keyword>
<keyword evidence="5" id="KW-0001">2Fe-2S</keyword>
<dbReference type="Pfam" id="PF08022">
    <property type="entry name" value="FAD_binding_8"/>
    <property type="match status" value="1"/>
</dbReference>
<evidence type="ECO:0000256" key="8">
    <source>
        <dbReference type="ARBA" id="ARBA00022989"/>
    </source>
</evidence>
<dbReference type="InterPro" id="IPR017927">
    <property type="entry name" value="FAD-bd_FR_type"/>
</dbReference>
<dbReference type="InterPro" id="IPR050415">
    <property type="entry name" value="MRET"/>
</dbReference>
<dbReference type="SFLD" id="SFLDS00052">
    <property type="entry name" value="Ferric_Reductase_Domain"/>
    <property type="match status" value="1"/>
</dbReference>
<feature type="transmembrane region" description="Helical" evidence="13">
    <location>
        <begin position="92"/>
        <end position="113"/>
    </location>
</feature>
<dbReference type="InterPro" id="IPR013112">
    <property type="entry name" value="FAD-bd_8"/>
</dbReference>
<dbReference type="Gene3D" id="2.40.30.10">
    <property type="entry name" value="Translation factors"/>
    <property type="match status" value="1"/>
</dbReference>
<comment type="subcellular location">
    <subcellularLocation>
        <location evidence="2">Membrane</location>
        <topology evidence="2">Multi-pass membrane protein</topology>
    </subcellularLocation>
</comment>
<name>A0A5N8VPE8_9ACTN</name>
<evidence type="ECO:0000256" key="12">
    <source>
        <dbReference type="ARBA" id="ARBA00023136"/>
    </source>
</evidence>
<evidence type="ECO:0000256" key="9">
    <source>
        <dbReference type="ARBA" id="ARBA00023002"/>
    </source>
</evidence>
<dbReference type="InterPro" id="IPR013130">
    <property type="entry name" value="Fe3_Rdtase_TM_dom"/>
</dbReference>
<evidence type="ECO:0000259" key="14">
    <source>
        <dbReference type="PROSITE" id="PS51384"/>
    </source>
</evidence>
<keyword evidence="9" id="KW-0560">Oxidoreductase</keyword>
<evidence type="ECO:0000256" key="2">
    <source>
        <dbReference type="ARBA" id="ARBA00004141"/>
    </source>
</evidence>
<protein>
    <submittedName>
        <fullName evidence="15">Oxidoreductase</fullName>
    </submittedName>
</protein>
<accession>A0A5N8VPE8</accession>
<evidence type="ECO:0000256" key="4">
    <source>
        <dbReference type="ARBA" id="ARBA00022692"/>
    </source>
</evidence>
<comment type="caution">
    <text evidence="15">The sequence shown here is derived from an EMBL/GenBank/DDBJ whole genome shotgun (WGS) entry which is preliminary data.</text>
</comment>
<dbReference type="AlphaFoldDB" id="A0A5N8VPE8"/>
<evidence type="ECO:0000256" key="6">
    <source>
        <dbReference type="ARBA" id="ARBA00022723"/>
    </source>
</evidence>
<dbReference type="GO" id="GO:0051537">
    <property type="term" value="F:2 iron, 2 sulfur cluster binding"/>
    <property type="evidence" value="ECO:0007669"/>
    <property type="project" value="UniProtKB-KW"/>
</dbReference>
<dbReference type="CDD" id="cd06198">
    <property type="entry name" value="FNR_like_3"/>
    <property type="match status" value="1"/>
</dbReference>
<feature type="transmembrane region" description="Helical" evidence="13">
    <location>
        <begin position="24"/>
        <end position="44"/>
    </location>
</feature>
<keyword evidence="12 13" id="KW-0472">Membrane</keyword>
<dbReference type="Proteomes" id="UP000325849">
    <property type="component" value="Unassembled WGS sequence"/>
</dbReference>
<evidence type="ECO:0000256" key="3">
    <source>
        <dbReference type="ARBA" id="ARBA00022630"/>
    </source>
</evidence>
<feature type="transmembrane region" description="Helical" evidence="13">
    <location>
        <begin position="133"/>
        <end position="155"/>
    </location>
</feature>
<dbReference type="SUPFAM" id="SSF52343">
    <property type="entry name" value="Ferredoxin reductase-like, C-terminal NADP-linked domain"/>
    <property type="match status" value="1"/>
</dbReference>
<dbReference type="InterPro" id="IPR039261">
    <property type="entry name" value="FNR_nucleotide-bd"/>
</dbReference>
<keyword evidence="8 13" id="KW-1133">Transmembrane helix</keyword>
<dbReference type="Pfam" id="PF01794">
    <property type="entry name" value="Ferric_reduct"/>
    <property type="match status" value="1"/>
</dbReference>
<dbReference type="RefSeq" id="WP_162469468.1">
    <property type="nucleotide sequence ID" value="NZ_VJZD01000186.1"/>
</dbReference>
<evidence type="ECO:0000256" key="5">
    <source>
        <dbReference type="ARBA" id="ARBA00022714"/>
    </source>
</evidence>
<keyword evidence="3" id="KW-0285">Flavoprotein</keyword>
<keyword evidence="7" id="KW-0274">FAD</keyword>
<dbReference type="Pfam" id="PF00175">
    <property type="entry name" value="NAD_binding_1"/>
    <property type="match status" value="1"/>
</dbReference>
<keyword evidence="11" id="KW-0411">Iron-sulfur</keyword>
<dbReference type="PRINTS" id="PR00409">
    <property type="entry name" value="PHDIOXRDTASE"/>
</dbReference>
<dbReference type="GO" id="GO:0016020">
    <property type="term" value="C:membrane"/>
    <property type="evidence" value="ECO:0007669"/>
    <property type="project" value="UniProtKB-SubCell"/>
</dbReference>
<dbReference type="GO" id="GO:0016491">
    <property type="term" value="F:oxidoreductase activity"/>
    <property type="evidence" value="ECO:0007669"/>
    <property type="project" value="UniProtKB-KW"/>
</dbReference>
<sequence length="445" mass="48477">MTTVQSPPAPPTGLRPRVVARTGLYAVLAANAAVVAWFFAQAGFASNALIVLGRLAGLYGALLMAFQLLLVARLPWLDRRIGMDRLTSWHRWTGFGVLWTLLAHVVFIAFGYADSSGMDPVSQVVDLAETVEGVLRAVVALAIILVVGAASARYARRRLAYETWHFIHLYTYVAVVLAFTHQVAAGTTFTASSAARTYWYTVWGLALGAVVVGRAVLPLWRNRRHQLRVSAVVPESDTVVSIHITGRDLDRLPARAGQFFLWRFLTKDRWWQANPFSLSAAPDGRSLRLTAKTAGDGTAALRRLKVGTRVFAEGPYGAFTALHRTRSESVLIAGGVGVTPIRALLEELHGHAVVVYRVATDRDAVLYDELRELARVKGAELHLVTGPVSPDKLAPAELARLVPDIADRDVFLCGPPPMMNAVLASLRALDVPGPQIHFERFSLAG</sequence>
<dbReference type="EMBL" id="VJZD01000186">
    <property type="protein sequence ID" value="MPY35928.1"/>
    <property type="molecule type" value="Genomic_DNA"/>
</dbReference>
<dbReference type="Gene3D" id="3.40.50.80">
    <property type="entry name" value="Nucleotide-binding domain of ferredoxin-NADP reductase (FNR) module"/>
    <property type="match status" value="1"/>
</dbReference>
<evidence type="ECO:0000256" key="11">
    <source>
        <dbReference type="ARBA" id="ARBA00023014"/>
    </source>
</evidence>
<keyword evidence="4 13" id="KW-0812">Transmembrane</keyword>